<protein>
    <submittedName>
        <fullName evidence="1">Uncharacterized protein</fullName>
    </submittedName>
</protein>
<proteinExistence type="predicted"/>
<reference evidence="1" key="1">
    <citation type="submission" date="2020-06" db="EMBL/GenBank/DDBJ databases">
        <authorList>
            <person name="Li T."/>
            <person name="Hu X."/>
            <person name="Zhang T."/>
            <person name="Song X."/>
            <person name="Zhang H."/>
            <person name="Dai N."/>
            <person name="Sheng W."/>
            <person name="Hou X."/>
            <person name="Wei L."/>
        </authorList>
    </citation>
    <scope>NUCLEOTIDE SEQUENCE</scope>
    <source>
        <strain evidence="1">G02</strain>
        <tissue evidence="1">Leaf</tissue>
    </source>
</reference>
<gene>
    <name evidence="1" type="ORF">Sradi_3526500</name>
</gene>
<accession>A0AAW2QEQ0</accession>
<comment type="caution">
    <text evidence="1">The sequence shown here is derived from an EMBL/GenBank/DDBJ whole genome shotgun (WGS) entry which is preliminary data.</text>
</comment>
<organism evidence="1">
    <name type="scientific">Sesamum radiatum</name>
    <name type="common">Black benniseed</name>
    <dbReference type="NCBI Taxonomy" id="300843"/>
    <lineage>
        <taxon>Eukaryota</taxon>
        <taxon>Viridiplantae</taxon>
        <taxon>Streptophyta</taxon>
        <taxon>Embryophyta</taxon>
        <taxon>Tracheophyta</taxon>
        <taxon>Spermatophyta</taxon>
        <taxon>Magnoliopsida</taxon>
        <taxon>eudicotyledons</taxon>
        <taxon>Gunneridae</taxon>
        <taxon>Pentapetalae</taxon>
        <taxon>asterids</taxon>
        <taxon>lamiids</taxon>
        <taxon>Lamiales</taxon>
        <taxon>Pedaliaceae</taxon>
        <taxon>Sesamum</taxon>
    </lineage>
</organism>
<name>A0AAW2QEQ0_SESRA</name>
<evidence type="ECO:0000313" key="1">
    <source>
        <dbReference type="EMBL" id="KAL0366364.1"/>
    </source>
</evidence>
<reference evidence="1" key="2">
    <citation type="journal article" date="2024" name="Plant">
        <title>Genomic evolution and insights into agronomic trait innovations of Sesamum species.</title>
        <authorList>
            <person name="Miao H."/>
            <person name="Wang L."/>
            <person name="Qu L."/>
            <person name="Liu H."/>
            <person name="Sun Y."/>
            <person name="Le M."/>
            <person name="Wang Q."/>
            <person name="Wei S."/>
            <person name="Zheng Y."/>
            <person name="Lin W."/>
            <person name="Duan Y."/>
            <person name="Cao H."/>
            <person name="Xiong S."/>
            <person name="Wang X."/>
            <person name="Wei L."/>
            <person name="Li C."/>
            <person name="Ma Q."/>
            <person name="Ju M."/>
            <person name="Zhao R."/>
            <person name="Li G."/>
            <person name="Mu C."/>
            <person name="Tian Q."/>
            <person name="Mei H."/>
            <person name="Zhang T."/>
            <person name="Gao T."/>
            <person name="Zhang H."/>
        </authorList>
    </citation>
    <scope>NUCLEOTIDE SEQUENCE</scope>
    <source>
        <strain evidence="1">G02</strain>
    </source>
</reference>
<dbReference type="EMBL" id="JACGWJ010000015">
    <property type="protein sequence ID" value="KAL0366364.1"/>
    <property type="molecule type" value="Genomic_DNA"/>
</dbReference>
<dbReference type="AlphaFoldDB" id="A0AAW2QEQ0"/>
<sequence length="70" mass="7944">MASSISAGLALKLSPQRLTDKSFQFSSSCSFGIRLWCPIPCPPPEQSMSARRGWRVRFRRRAFRIPPMTS</sequence>